<dbReference type="InterPro" id="IPR000073">
    <property type="entry name" value="AB_hydrolase_1"/>
</dbReference>
<dbReference type="EMBL" id="JANBOI010000107">
    <property type="protein sequence ID" value="KAJ1733924.1"/>
    <property type="molecule type" value="Genomic_DNA"/>
</dbReference>
<feature type="region of interest" description="Disordered" evidence="1">
    <location>
        <begin position="694"/>
        <end position="714"/>
    </location>
</feature>
<accession>A0A9W7YF36</accession>
<gene>
    <name evidence="3" type="ORF">LPJ61_001331</name>
</gene>
<dbReference type="PANTHER" id="PTHR43433">
    <property type="entry name" value="HYDROLASE, ALPHA/BETA FOLD FAMILY PROTEIN"/>
    <property type="match status" value="1"/>
</dbReference>
<feature type="compositionally biased region" description="Basic and acidic residues" evidence="1">
    <location>
        <begin position="646"/>
        <end position="658"/>
    </location>
</feature>
<name>A0A9W7YF36_9FUNG</name>
<organism evidence="3 4">
    <name type="scientific">Coemansia biformis</name>
    <dbReference type="NCBI Taxonomy" id="1286918"/>
    <lineage>
        <taxon>Eukaryota</taxon>
        <taxon>Fungi</taxon>
        <taxon>Fungi incertae sedis</taxon>
        <taxon>Zoopagomycota</taxon>
        <taxon>Kickxellomycotina</taxon>
        <taxon>Kickxellomycetes</taxon>
        <taxon>Kickxellales</taxon>
        <taxon>Kickxellaceae</taxon>
        <taxon>Coemansia</taxon>
    </lineage>
</organism>
<dbReference type="Pfam" id="PF00561">
    <property type="entry name" value="Abhydrolase_1"/>
    <property type="match status" value="1"/>
</dbReference>
<comment type="caution">
    <text evidence="3">The sequence shown here is derived from an EMBL/GenBank/DDBJ whole genome shotgun (WGS) entry which is preliminary data.</text>
</comment>
<dbReference type="InterPro" id="IPR050471">
    <property type="entry name" value="AB_hydrolase"/>
</dbReference>
<dbReference type="InterPro" id="IPR029058">
    <property type="entry name" value="AB_hydrolase_fold"/>
</dbReference>
<feature type="compositionally biased region" description="Low complexity" evidence="1">
    <location>
        <begin position="440"/>
        <end position="464"/>
    </location>
</feature>
<feature type="compositionally biased region" description="Low complexity" evidence="1">
    <location>
        <begin position="134"/>
        <end position="158"/>
    </location>
</feature>
<reference evidence="3" key="1">
    <citation type="submission" date="2022-07" db="EMBL/GenBank/DDBJ databases">
        <title>Phylogenomic reconstructions and comparative analyses of Kickxellomycotina fungi.</title>
        <authorList>
            <person name="Reynolds N.K."/>
            <person name="Stajich J.E."/>
            <person name="Barry K."/>
            <person name="Grigoriev I.V."/>
            <person name="Crous P."/>
            <person name="Smith M.E."/>
        </authorList>
    </citation>
    <scope>NUCLEOTIDE SEQUENCE</scope>
    <source>
        <strain evidence="3">BCRC 34381</strain>
    </source>
</reference>
<feature type="region of interest" description="Disordered" evidence="1">
    <location>
        <begin position="645"/>
        <end position="666"/>
    </location>
</feature>
<feature type="compositionally biased region" description="Basic and acidic residues" evidence="1">
    <location>
        <begin position="93"/>
        <end position="105"/>
    </location>
</feature>
<feature type="region of interest" description="Disordered" evidence="1">
    <location>
        <begin position="420"/>
        <end position="466"/>
    </location>
</feature>
<dbReference type="AlphaFoldDB" id="A0A9W7YF36"/>
<protein>
    <recommendedName>
        <fullName evidence="2">AB hydrolase-1 domain-containing protein</fullName>
    </recommendedName>
</protein>
<feature type="domain" description="AB hydrolase-1" evidence="2">
    <location>
        <begin position="217"/>
        <end position="356"/>
    </location>
</feature>
<evidence type="ECO:0000259" key="2">
    <source>
        <dbReference type="Pfam" id="PF00561"/>
    </source>
</evidence>
<evidence type="ECO:0000313" key="4">
    <source>
        <dbReference type="Proteomes" id="UP001143981"/>
    </source>
</evidence>
<dbReference type="Gene3D" id="3.40.50.1820">
    <property type="entry name" value="alpha/beta hydrolase"/>
    <property type="match status" value="2"/>
</dbReference>
<dbReference type="SUPFAM" id="SSF53474">
    <property type="entry name" value="alpha/beta-Hydrolases"/>
    <property type="match status" value="1"/>
</dbReference>
<dbReference type="Proteomes" id="UP001143981">
    <property type="component" value="Unassembled WGS sequence"/>
</dbReference>
<keyword evidence="4" id="KW-1185">Reference proteome</keyword>
<evidence type="ECO:0000256" key="1">
    <source>
        <dbReference type="SAM" id="MobiDB-lite"/>
    </source>
</evidence>
<proteinExistence type="predicted"/>
<dbReference type="OrthoDB" id="19657at2759"/>
<dbReference type="PANTHER" id="PTHR43433:SF5">
    <property type="entry name" value="AB HYDROLASE-1 DOMAIN-CONTAINING PROTEIN"/>
    <property type="match status" value="1"/>
</dbReference>
<evidence type="ECO:0000313" key="3">
    <source>
        <dbReference type="EMBL" id="KAJ1733924.1"/>
    </source>
</evidence>
<feature type="region of interest" description="Disordered" evidence="1">
    <location>
        <begin position="1"/>
        <end position="158"/>
    </location>
</feature>
<sequence>MPGRQKPVGRAASGSPQQLGPSAIPTPVSASATHHSQDGAQRLASSGSPATASDTLSAAHSPSPQITRAQPLSGGDGGTDGSPSPTSSFSESQTEKDDGGRKHDGGALSRSRSRVFLEKLGLPAKRRGTTATPASSGDSAFSSGGASTSPETEASAASKRQLVSSMIAEYRVLSDREQCGFVDASRVYRRLGVGRRRVEKCDLYYEVFGTGPKKLFLIMGMVGSTMFWRLQTRYFSHLGDYTVCVFDNRGSGRSTIAPGPYKISRMANDAFKVLDHLGWHEDIHMVGISLGGMVAQEMCLLHDEAEHTGAPRFTSVVFVDTWHSSALAVPTVKEIKFAFNNMAALGRDPRHLIDLVFPRNWVHRRFHDPVKEVELRAARGTADEVELPPPSAMPSNKEVLTELFCAIQEDLLAQRAADQAQDRAQKVSPPAERTVTGVTAVSPSPADSTAASPPSAGSASGEPPAMRHAQTSLNIDGTQLQDMLMEQSHHTDGADKRGASGDIHQFMACLGHQLSPQRVQKIRTRNPKTRFYVVHGEKDRVIRPRCGRALAKHLRCPLIWIPGAGHMSSIDAHCTFNLVLRAVIRNERWLRELPDRTRLTPASWDEQVRVYRWIDELSPAGHSNVPPVIHHQISLHVDNQANRPKLCSDEQEPSKPPEEGNGGGHRSWIDSIHLLGPLPQELLFIDEEDPDALPRVIPSTTKPDTLAPEKPAAKHSREMIIYGALLDAPLRIRHYAPSAPTV</sequence>
<feature type="compositionally biased region" description="Polar residues" evidence="1">
    <location>
        <begin position="43"/>
        <end position="70"/>
    </location>
</feature>